<dbReference type="InterPro" id="IPR002646">
    <property type="entry name" value="PolA_pol_head_dom"/>
</dbReference>
<keyword evidence="8" id="KW-0067">ATP-binding</keyword>
<dbReference type="Pfam" id="PF12627">
    <property type="entry name" value="PolyA_pol_RNAbd"/>
    <property type="match status" value="1"/>
</dbReference>
<dbReference type="RefSeq" id="WP_251591071.1">
    <property type="nucleotide sequence ID" value="NZ_JAMLJI010000001.1"/>
</dbReference>
<keyword evidence="6" id="KW-0547">Nucleotide-binding</keyword>
<dbReference type="PIRSF" id="PIRSF000813">
    <property type="entry name" value="CCA_bact"/>
    <property type="match status" value="1"/>
</dbReference>
<organism evidence="14 15">
    <name type="scientific">Larsenimonas suaedae</name>
    <dbReference type="NCBI Taxonomy" id="1851019"/>
    <lineage>
        <taxon>Bacteria</taxon>
        <taxon>Pseudomonadati</taxon>
        <taxon>Pseudomonadota</taxon>
        <taxon>Gammaproteobacteria</taxon>
        <taxon>Oceanospirillales</taxon>
        <taxon>Halomonadaceae</taxon>
        <taxon>Larsenimonas</taxon>
    </lineage>
</organism>
<evidence type="ECO:0000313" key="15">
    <source>
        <dbReference type="Proteomes" id="UP001269375"/>
    </source>
</evidence>
<dbReference type="Gene3D" id="1.10.3090.10">
    <property type="entry name" value="cca-adding enzyme, domain 2"/>
    <property type="match status" value="1"/>
</dbReference>
<keyword evidence="9" id="KW-0460">Magnesium</keyword>
<dbReference type="Proteomes" id="UP001269375">
    <property type="component" value="Unassembled WGS sequence"/>
</dbReference>
<evidence type="ECO:0000259" key="13">
    <source>
        <dbReference type="Pfam" id="PF12627"/>
    </source>
</evidence>
<evidence type="ECO:0000256" key="7">
    <source>
        <dbReference type="ARBA" id="ARBA00022800"/>
    </source>
</evidence>
<accession>A0ABU1GV87</accession>
<gene>
    <name evidence="14" type="ORF">QC825_04710</name>
</gene>
<dbReference type="InterPro" id="IPR032828">
    <property type="entry name" value="PolyA_RNA-bd"/>
</dbReference>
<keyword evidence="10 11" id="KW-0694">RNA-binding</keyword>
<dbReference type="Pfam" id="PF01743">
    <property type="entry name" value="PolyA_pol"/>
    <property type="match status" value="1"/>
</dbReference>
<evidence type="ECO:0000256" key="6">
    <source>
        <dbReference type="ARBA" id="ARBA00022741"/>
    </source>
</evidence>
<evidence type="ECO:0000256" key="9">
    <source>
        <dbReference type="ARBA" id="ARBA00022842"/>
    </source>
</evidence>
<evidence type="ECO:0000256" key="4">
    <source>
        <dbReference type="ARBA" id="ARBA00022695"/>
    </source>
</evidence>
<comment type="similarity">
    <text evidence="11">Belongs to the tRNA nucleotidyltransferase/poly(A) polymerase family.</text>
</comment>
<reference evidence="14 15" key="1">
    <citation type="submission" date="2023-04" db="EMBL/GenBank/DDBJ databases">
        <title>A long-awaited taxogenomic arrangement of the family Halomonadaceae.</title>
        <authorList>
            <person name="De La Haba R."/>
            <person name="Chuvochina M."/>
            <person name="Wittouck S."/>
            <person name="Arahal D.R."/>
            <person name="Sanchez-Porro C."/>
            <person name="Hugenholtz P."/>
            <person name="Ventosa A."/>
        </authorList>
    </citation>
    <scope>NUCLEOTIDE SEQUENCE [LARGE SCALE GENOMIC DNA]</scope>
    <source>
        <strain evidence="14 15">DSM 22428</strain>
    </source>
</reference>
<keyword evidence="7" id="KW-0692">RNA repair</keyword>
<dbReference type="InterPro" id="IPR012006">
    <property type="entry name" value="CCA_bact"/>
</dbReference>
<dbReference type="GO" id="GO:0016779">
    <property type="term" value="F:nucleotidyltransferase activity"/>
    <property type="evidence" value="ECO:0007669"/>
    <property type="project" value="UniProtKB-KW"/>
</dbReference>
<sequence length="380" mass="41549">MTRPFDPAIDGLDVYLVGGAVRDAQLGWPVYDRDWVVVGATPETMQARGFVPVGKDFPVFLHPTTHEEYALARTERKSGRGYGGFTVDASTAVTLEEDLSRRDLTINAMAQALDGTLIDPYGGVEDCRKRLFRHVSQAFIEDPLRVVRLARFQARYDALGFQVAEPTWALLVTMVGAGELEALARERVWQETEKALGESACPAFFDLLSRLGALPQLMGPSVDVLALRRGMARQARHLSVEARWAALLQYHALPALTAVMAHMKVPKRFAQLAAAFQRTRAFSSEASLTASSVLGWLSDIDVWRKPERADAVLSMLALEADTDTESVLVKRLGKARQAAEAVSPKALSAEGYRGAAMKEALATARHRAIAQALDECDGAL</sequence>
<feature type="domain" description="Poly A polymerase head" evidence="12">
    <location>
        <begin position="14"/>
        <end position="132"/>
    </location>
</feature>
<feature type="domain" description="tRNA nucleotidyltransferase/poly(A) polymerase RNA and SrmB- binding" evidence="13">
    <location>
        <begin position="160"/>
        <end position="222"/>
    </location>
</feature>
<proteinExistence type="inferred from homology"/>
<keyword evidence="2 11" id="KW-0808">Transferase</keyword>
<keyword evidence="3" id="KW-0819">tRNA processing</keyword>
<comment type="caution">
    <text evidence="14">The sequence shown here is derived from an EMBL/GenBank/DDBJ whole genome shotgun (WGS) entry which is preliminary data.</text>
</comment>
<keyword evidence="15" id="KW-1185">Reference proteome</keyword>
<evidence type="ECO:0000256" key="11">
    <source>
        <dbReference type="RuleBase" id="RU003953"/>
    </source>
</evidence>
<evidence type="ECO:0000259" key="12">
    <source>
        <dbReference type="Pfam" id="PF01743"/>
    </source>
</evidence>
<evidence type="ECO:0000313" key="14">
    <source>
        <dbReference type="EMBL" id="MDR5895377.1"/>
    </source>
</evidence>
<evidence type="ECO:0000256" key="3">
    <source>
        <dbReference type="ARBA" id="ARBA00022694"/>
    </source>
</evidence>
<dbReference type="EMBL" id="JARWAO010000002">
    <property type="protein sequence ID" value="MDR5895377.1"/>
    <property type="molecule type" value="Genomic_DNA"/>
</dbReference>
<dbReference type="InterPro" id="IPR043519">
    <property type="entry name" value="NT_sf"/>
</dbReference>
<evidence type="ECO:0000256" key="1">
    <source>
        <dbReference type="ARBA" id="ARBA00001946"/>
    </source>
</evidence>
<dbReference type="InterPro" id="IPR050124">
    <property type="entry name" value="tRNA_CCA-adding_enzyme"/>
</dbReference>
<protein>
    <submittedName>
        <fullName evidence="14">Polynucleotide adenylyltransferase</fullName>
    </submittedName>
</protein>
<evidence type="ECO:0000256" key="5">
    <source>
        <dbReference type="ARBA" id="ARBA00022723"/>
    </source>
</evidence>
<keyword evidence="4 14" id="KW-0548">Nucleotidyltransferase</keyword>
<dbReference type="SUPFAM" id="SSF81301">
    <property type="entry name" value="Nucleotidyltransferase"/>
    <property type="match status" value="1"/>
</dbReference>
<dbReference type="CDD" id="cd05398">
    <property type="entry name" value="NT_ClassII-CCAase"/>
    <property type="match status" value="1"/>
</dbReference>
<comment type="cofactor">
    <cofactor evidence="1">
        <name>Mg(2+)</name>
        <dbReference type="ChEBI" id="CHEBI:18420"/>
    </cofactor>
</comment>
<name>A0ABU1GV87_9GAMM</name>
<dbReference type="Gene3D" id="3.30.460.10">
    <property type="entry name" value="Beta Polymerase, domain 2"/>
    <property type="match status" value="1"/>
</dbReference>
<evidence type="ECO:0000256" key="10">
    <source>
        <dbReference type="ARBA" id="ARBA00022884"/>
    </source>
</evidence>
<evidence type="ECO:0000256" key="8">
    <source>
        <dbReference type="ARBA" id="ARBA00022840"/>
    </source>
</evidence>
<dbReference type="SUPFAM" id="SSF81891">
    <property type="entry name" value="Poly A polymerase C-terminal region-like"/>
    <property type="match status" value="1"/>
</dbReference>
<dbReference type="PANTHER" id="PTHR47545">
    <property type="entry name" value="MULTIFUNCTIONAL CCA PROTEIN"/>
    <property type="match status" value="1"/>
</dbReference>
<dbReference type="PANTHER" id="PTHR47545:SF1">
    <property type="entry name" value="MULTIFUNCTIONAL CCA PROTEIN"/>
    <property type="match status" value="1"/>
</dbReference>
<keyword evidence="5" id="KW-0479">Metal-binding</keyword>
<evidence type="ECO:0000256" key="2">
    <source>
        <dbReference type="ARBA" id="ARBA00022679"/>
    </source>
</evidence>